<evidence type="ECO:0000259" key="1">
    <source>
        <dbReference type="Pfam" id="PF19263"/>
    </source>
</evidence>
<dbReference type="SUPFAM" id="SSF52540">
    <property type="entry name" value="P-loop containing nucleoside triphosphate hydrolases"/>
    <property type="match status" value="1"/>
</dbReference>
<evidence type="ECO:0000313" key="3">
    <source>
        <dbReference type="Proteomes" id="UP000078476"/>
    </source>
</evidence>
<reference evidence="2 3" key="1">
    <citation type="submission" date="2016-03" db="EMBL/GenBank/DDBJ databases">
        <authorList>
            <person name="Ploux O."/>
        </authorList>
    </citation>
    <scope>NUCLEOTIDE SEQUENCE [LARGE SCALE GENOMIC DNA]</scope>
    <source>
        <strain evidence="2 3">R-45370</strain>
    </source>
</reference>
<dbReference type="Pfam" id="PF19263">
    <property type="entry name" value="DUF5906"/>
    <property type="match status" value="1"/>
</dbReference>
<dbReference type="InterPro" id="IPR045455">
    <property type="entry name" value="NrS-1_pol-like_helicase"/>
</dbReference>
<keyword evidence="3" id="KW-1185">Reference proteome</keyword>
<dbReference type="RefSeq" id="WP_066985305.1">
    <property type="nucleotide sequence ID" value="NZ_LUUI01000128.1"/>
</dbReference>
<feature type="domain" description="NrS-1 polymerase-like helicase" evidence="1">
    <location>
        <begin position="232"/>
        <end position="339"/>
    </location>
</feature>
<dbReference type="Gene3D" id="3.40.50.300">
    <property type="entry name" value="P-loop containing nucleotide triphosphate hydrolases"/>
    <property type="match status" value="1"/>
</dbReference>
<name>A0A177N642_9GAMM</name>
<dbReference type="EMBL" id="LUUI01000128">
    <property type="protein sequence ID" value="OAI12600.1"/>
    <property type="molecule type" value="Genomic_DNA"/>
</dbReference>
<protein>
    <recommendedName>
        <fullName evidence="1">NrS-1 polymerase-like helicase domain-containing protein</fullName>
    </recommendedName>
</protein>
<accession>A0A177N642</accession>
<gene>
    <name evidence="2" type="ORF">A1359_13770</name>
</gene>
<proteinExistence type="predicted"/>
<dbReference type="Proteomes" id="UP000078476">
    <property type="component" value="Unassembled WGS sequence"/>
</dbReference>
<dbReference type="STRING" id="980561.A1359_13770"/>
<evidence type="ECO:0000313" key="2">
    <source>
        <dbReference type="EMBL" id="OAI12600.1"/>
    </source>
</evidence>
<sequence length="502" mass="55789">MDSATEFRTELYENLAEQGEIPPKRKAVIDIERDSVDPRGDMAQAQAKTTATPATKPAGIHQVTAKQNKTPVANWADGVPITPDDVSELANMNELYCHAMLGGKNVIVGRRYCQVQGQVFTFESPAEFKKKFLHEKKISGKNRGQAFLEWPGKNIKLGGTGFFPDPQKCPPDALNFFRGLQVEPMAGDVKPYLDHLKHVMCAGHEPSFNYLIGWMAHLFQKPDIKPSVAVVLKSVEGTGKGTMAEPLLRILGAHGNKTNGAYAIAGRFNGTVANRLLIFADEVDLTDKHVADRLKGIVSETTVNMERKGLEIEPLPNYCRLIFASNHARVLNAGIRERRYLVLEPSDRYAQDSAYFKRLWSWIENDGPAKLLNYLLIVNIDDFNPYSCPQTAALIAEKLGNLKGVNQFFYNQITQDEPFGGRARIHATELIDDFMAWSVEEDEKVTKAAAANLTGRTMAKLGIEVHGRSARGNGKFYELPDKAVLVQQFAKMLDVPEEALES</sequence>
<organism evidence="2 3">
    <name type="scientific">Methylomonas lenta</name>
    <dbReference type="NCBI Taxonomy" id="980561"/>
    <lineage>
        <taxon>Bacteria</taxon>
        <taxon>Pseudomonadati</taxon>
        <taxon>Pseudomonadota</taxon>
        <taxon>Gammaproteobacteria</taxon>
        <taxon>Methylococcales</taxon>
        <taxon>Methylococcaceae</taxon>
        <taxon>Methylomonas</taxon>
    </lineage>
</organism>
<comment type="caution">
    <text evidence="2">The sequence shown here is derived from an EMBL/GenBank/DDBJ whole genome shotgun (WGS) entry which is preliminary data.</text>
</comment>
<dbReference type="OrthoDB" id="784829at2"/>
<dbReference type="AlphaFoldDB" id="A0A177N642"/>
<dbReference type="InterPro" id="IPR027417">
    <property type="entry name" value="P-loop_NTPase"/>
</dbReference>